<keyword evidence="3 6" id="KW-0812">Transmembrane</keyword>
<keyword evidence="2" id="KW-1003">Cell membrane</keyword>
<evidence type="ECO:0000256" key="6">
    <source>
        <dbReference type="SAM" id="Phobius"/>
    </source>
</evidence>
<evidence type="ECO:0000313" key="8">
    <source>
        <dbReference type="Proteomes" id="UP000250079"/>
    </source>
</evidence>
<dbReference type="RefSeq" id="WP_088921589.1">
    <property type="nucleotide sequence ID" value="NZ_CP018632.1"/>
</dbReference>
<evidence type="ECO:0008006" key="9">
    <source>
        <dbReference type="Google" id="ProtNLM"/>
    </source>
</evidence>
<comment type="subcellular location">
    <subcellularLocation>
        <location evidence="1">Cell membrane</location>
        <topology evidence="1">Multi-pass membrane protein</topology>
    </subcellularLocation>
</comment>
<gene>
    <name evidence="7" type="ORF">IMCC3135_34175</name>
</gene>
<dbReference type="AlphaFoldDB" id="A0A2Z2P1Z0"/>
<dbReference type="Proteomes" id="UP000250079">
    <property type="component" value="Chromosome"/>
</dbReference>
<evidence type="ECO:0000256" key="1">
    <source>
        <dbReference type="ARBA" id="ARBA00004651"/>
    </source>
</evidence>
<protein>
    <recommendedName>
        <fullName evidence="9">ATP synthase protein I</fullName>
    </recommendedName>
</protein>
<proteinExistence type="predicted"/>
<dbReference type="EMBL" id="CP018632">
    <property type="protein sequence ID" value="ASJ76875.1"/>
    <property type="molecule type" value="Genomic_DNA"/>
</dbReference>
<keyword evidence="8" id="KW-1185">Reference proteome</keyword>
<reference evidence="7 8" key="1">
    <citation type="submission" date="2016-12" db="EMBL/GenBank/DDBJ databases">
        <authorList>
            <person name="Song W.-J."/>
            <person name="Kurnit D.M."/>
        </authorList>
    </citation>
    <scope>NUCLEOTIDE SEQUENCE [LARGE SCALE GENOMIC DNA]</scope>
    <source>
        <strain evidence="7 8">IMCC3135</strain>
    </source>
</reference>
<dbReference type="Pfam" id="PF03899">
    <property type="entry name" value="ATP-synt_I"/>
    <property type="match status" value="1"/>
</dbReference>
<evidence type="ECO:0000256" key="2">
    <source>
        <dbReference type="ARBA" id="ARBA00022475"/>
    </source>
</evidence>
<dbReference type="OrthoDB" id="5702716at2"/>
<accession>A0A2Z2P1Z0</accession>
<feature type="transmembrane region" description="Helical" evidence="6">
    <location>
        <begin position="102"/>
        <end position="122"/>
    </location>
</feature>
<feature type="transmembrane region" description="Helical" evidence="6">
    <location>
        <begin position="38"/>
        <end position="56"/>
    </location>
</feature>
<evidence type="ECO:0000256" key="4">
    <source>
        <dbReference type="ARBA" id="ARBA00022989"/>
    </source>
</evidence>
<dbReference type="InterPro" id="IPR005598">
    <property type="entry name" value="ATP_synth_I"/>
</dbReference>
<keyword evidence="4 6" id="KW-1133">Transmembrane helix</keyword>
<feature type="transmembrane region" description="Helical" evidence="6">
    <location>
        <begin position="76"/>
        <end position="96"/>
    </location>
</feature>
<evidence type="ECO:0000313" key="7">
    <source>
        <dbReference type="EMBL" id="ASJ76875.1"/>
    </source>
</evidence>
<organism evidence="7 8">
    <name type="scientific">Granulosicoccus antarcticus IMCC3135</name>
    <dbReference type="NCBI Taxonomy" id="1192854"/>
    <lineage>
        <taxon>Bacteria</taxon>
        <taxon>Pseudomonadati</taxon>
        <taxon>Pseudomonadota</taxon>
        <taxon>Gammaproteobacteria</taxon>
        <taxon>Chromatiales</taxon>
        <taxon>Granulosicoccaceae</taxon>
        <taxon>Granulosicoccus</taxon>
    </lineage>
</organism>
<sequence length="131" mass="14392">MRQVEQRLRVIRLILIWQLVGAVSVGLAGFFWNKDVALAAFLGGMTVVLPNSYFAFRAFRYRVARAAQLIVRSFYAGAAGKMLLTAGMFTLVFINLKPLNAPAVFIGFALVQTCNWIVPLVVGRQEAAGAK</sequence>
<name>A0A2Z2P1Z0_9GAMM</name>
<dbReference type="GO" id="GO:0005886">
    <property type="term" value="C:plasma membrane"/>
    <property type="evidence" value="ECO:0007669"/>
    <property type="project" value="UniProtKB-SubCell"/>
</dbReference>
<feature type="transmembrane region" description="Helical" evidence="6">
    <location>
        <begin position="12"/>
        <end position="32"/>
    </location>
</feature>
<evidence type="ECO:0000256" key="3">
    <source>
        <dbReference type="ARBA" id="ARBA00022692"/>
    </source>
</evidence>
<dbReference type="KEGG" id="gai:IMCC3135_34175"/>
<evidence type="ECO:0000256" key="5">
    <source>
        <dbReference type="ARBA" id="ARBA00023136"/>
    </source>
</evidence>
<keyword evidence="5 6" id="KW-0472">Membrane</keyword>